<evidence type="ECO:0000256" key="1">
    <source>
        <dbReference type="ARBA" id="ARBA00004123"/>
    </source>
</evidence>
<evidence type="ECO:0000256" key="2">
    <source>
        <dbReference type="ARBA" id="ARBA00009359"/>
    </source>
</evidence>
<evidence type="ECO:0000313" key="9">
    <source>
        <dbReference type="EMBL" id="KRY08330.1"/>
    </source>
</evidence>
<name>A0A0V0Z8C1_9BILA</name>
<keyword evidence="5" id="KW-0238">DNA-binding</keyword>
<dbReference type="PANTHER" id="PTHR28680:SF1">
    <property type="entry name" value="CENTROMERE PROTEIN X"/>
    <property type="match status" value="1"/>
</dbReference>
<protein>
    <recommendedName>
        <fullName evidence="3">Centromere protein X</fullName>
    </recommendedName>
</protein>
<dbReference type="Proteomes" id="UP000054783">
    <property type="component" value="Unassembled WGS sequence"/>
</dbReference>
<comment type="subunit">
    <text evidence="8">Heterodimer with CENPX, sometimes called MHF; this interaction stabilizes both partners. MHF heterodimers can assemble to form tetrameric structures. MHF also coassemble with CENPT-CENPW heterodimers at centromeres to form the tetrameric CENP-T-W-S-X complex. Forms a discrete complex with FANCM and CENPX, called FANCM-MHF; this interaction, probably mediated by direct binding between CENPS and FANCM, leads to synergistic activation of double-stranded DNA binding and strongly stimulates FANCM-mediated DNA remodeling. Recruited by FANCM to the Fanconi anemia (FA) core complex, which consists of CENPS, CENPX, FANCA, FANCB, FANCC, FANCE, FANCF, FANCG, FANCL, FANCM, FAAP24 and FAAP100. The FA core complex associates with Bloom syndrome (BLM) complex, which consists of at least BLM, DNA topoisomerase 3-alpha (TOP3A), RMI1/BLAP75, RPA1/RPA70 and RPA2/RPA32. The super complex between FA and BLM is called BRAFT.</text>
</comment>
<evidence type="ECO:0000256" key="4">
    <source>
        <dbReference type="ARBA" id="ARBA00022763"/>
    </source>
</evidence>
<organism evidence="9 10">
    <name type="scientific">Trichinella patagoniensis</name>
    <dbReference type="NCBI Taxonomy" id="990121"/>
    <lineage>
        <taxon>Eukaryota</taxon>
        <taxon>Metazoa</taxon>
        <taxon>Ecdysozoa</taxon>
        <taxon>Nematoda</taxon>
        <taxon>Enoplea</taxon>
        <taxon>Dorylaimia</taxon>
        <taxon>Trichinellida</taxon>
        <taxon>Trichinellidae</taxon>
        <taxon>Trichinella</taxon>
    </lineage>
</organism>
<evidence type="ECO:0000256" key="5">
    <source>
        <dbReference type="ARBA" id="ARBA00023125"/>
    </source>
</evidence>
<proteinExistence type="inferred from homology"/>
<keyword evidence="6" id="KW-0234">DNA repair</keyword>
<dbReference type="GO" id="GO:0003677">
    <property type="term" value="F:DNA binding"/>
    <property type="evidence" value="ECO:0007669"/>
    <property type="project" value="UniProtKB-KW"/>
</dbReference>
<dbReference type="AlphaFoldDB" id="A0A0V0Z8C1"/>
<evidence type="ECO:0000256" key="7">
    <source>
        <dbReference type="ARBA" id="ARBA00023242"/>
    </source>
</evidence>
<dbReference type="GO" id="GO:0006281">
    <property type="term" value="P:DNA repair"/>
    <property type="evidence" value="ECO:0007669"/>
    <property type="project" value="UniProtKB-KW"/>
</dbReference>
<comment type="similarity">
    <text evidence="2">Belongs to the CENP-X/MHF2 family.</text>
</comment>
<dbReference type="EMBL" id="JYDQ01000343">
    <property type="protein sequence ID" value="KRY08330.1"/>
    <property type="molecule type" value="Genomic_DNA"/>
</dbReference>
<evidence type="ECO:0000256" key="3">
    <source>
        <dbReference type="ARBA" id="ARBA00016388"/>
    </source>
</evidence>
<keyword evidence="10" id="KW-1185">Reference proteome</keyword>
<evidence type="ECO:0000313" key="10">
    <source>
        <dbReference type="Proteomes" id="UP000054783"/>
    </source>
</evidence>
<dbReference type="GO" id="GO:0000712">
    <property type="term" value="P:resolution of meiotic recombination intermediates"/>
    <property type="evidence" value="ECO:0007669"/>
    <property type="project" value="TreeGrafter"/>
</dbReference>
<sequence length="80" mass="9197">MPNRRMPNEKIQKLIAAAFVTKLERKKCPNKETSLMVTKLFKIFLREACLRAAQQASLENSDIITSEHLAKILPQLLLDF</sequence>
<dbReference type="Pfam" id="PF09415">
    <property type="entry name" value="CENP-X"/>
    <property type="match status" value="1"/>
</dbReference>
<comment type="subcellular location">
    <subcellularLocation>
        <location evidence="1">Nucleus</location>
    </subcellularLocation>
</comment>
<evidence type="ECO:0000256" key="6">
    <source>
        <dbReference type="ARBA" id="ARBA00023204"/>
    </source>
</evidence>
<comment type="caution">
    <text evidence="9">The sequence shown here is derived from an EMBL/GenBank/DDBJ whole genome shotgun (WGS) entry which is preliminary data.</text>
</comment>
<accession>A0A0V0Z8C1</accession>
<dbReference type="GO" id="GO:0031297">
    <property type="term" value="P:replication fork processing"/>
    <property type="evidence" value="ECO:0007669"/>
    <property type="project" value="TreeGrafter"/>
</dbReference>
<dbReference type="PANTHER" id="PTHR28680">
    <property type="entry name" value="CENTROMERE PROTEIN X"/>
    <property type="match status" value="1"/>
</dbReference>
<evidence type="ECO:0000256" key="8">
    <source>
        <dbReference type="ARBA" id="ARBA00047146"/>
    </source>
</evidence>
<dbReference type="InterPro" id="IPR018552">
    <property type="entry name" value="CENP-X"/>
</dbReference>
<gene>
    <name evidence="9" type="primary">Stra13</name>
    <name evidence="9" type="ORF">T12_11327</name>
</gene>
<keyword evidence="4" id="KW-0227">DNA damage</keyword>
<reference evidence="9 10" key="1">
    <citation type="submission" date="2015-01" db="EMBL/GenBank/DDBJ databases">
        <title>Evolution of Trichinella species and genotypes.</title>
        <authorList>
            <person name="Korhonen P.K."/>
            <person name="Edoardo P."/>
            <person name="Giuseppe L.R."/>
            <person name="Gasser R.B."/>
        </authorList>
    </citation>
    <scope>NUCLEOTIDE SEQUENCE [LARGE SCALE GENOMIC DNA]</scope>
    <source>
        <strain evidence="9">ISS2496</strain>
    </source>
</reference>
<keyword evidence="7" id="KW-0539">Nucleus</keyword>
<dbReference type="GO" id="GO:0051382">
    <property type="term" value="P:kinetochore assembly"/>
    <property type="evidence" value="ECO:0007669"/>
    <property type="project" value="InterPro"/>
</dbReference>
<dbReference type="CDD" id="cd22921">
    <property type="entry name" value="HFD_CENP-X"/>
    <property type="match status" value="1"/>
</dbReference>
<dbReference type="Gene3D" id="6.10.130.30">
    <property type="match status" value="1"/>
</dbReference>
<dbReference type="GO" id="GO:0071821">
    <property type="term" value="C:FANCM-MHF complex"/>
    <property type="evidence" value="ECO:0007669"/>
    <property type="project" value="TreeGrafter"/>
</dbReference>